<keyword evidence="2" id="KW-1185">Reference proteome</keyword>
<evidence type="ECO:0000313" key="2">
    <source>
        <dbReference type="Proteomes" id="UP001162992"/>
    </source>
</evidence>
<organism evidence="1 2">
    <name type="scientific">Diphasiastrum complanatum</name>
    <name type="common">Issler's clubmoss</name>
    <name type="synonym">Lycopodium complanatum</name>
    <dbReference type="NCBI Taxonomy" id="34168"/>
    <lineage>
        <taxon>Eukaryota</taxon>
        <taxon>Viridiplantae</taxon>
        <taxon>Streptophyta</taxon>
        <taxon>Embryophyta</taxon>
        <taxon>Tracheophyta</taxon>
        <taxon>Lycopodiopsida</taxon>
        <taxon>Lycopodiales</taxon>
        <taxon>Lycopodiaceae</taxon>
        <taxon>Lycopodioideae</taxon>
        <taxon>Diphasiastrum</taxon>
    </lineage>
</organism>
<evidence type="ECO:0000313" key="1">
    <source>
        <dbReference type="EMBL" id="KAJ7533764.1"/>
    </source>
</evidence>
<sequence length="73" mass="8058">MAIGSAVGLCGFVMARNLAANPDVRINKDDRAAGVLDNYKEGKRYHDNALRRYVSDAKPEIMPGLNKYFSSPK</sequence>
<name>A0ACC2BVJ3_DIPCM</name>
<reference evidence="2" key="1">
    <citation type="journal article" date="2024" name="Proc. Natl. Acad. Sci. U.S.A.">
        <title>Extraordinary preservation of gene collinearity over three hundred million years revealed in homosporous lycophytes.</title>
        <authorList>
            <person name="Li C."/>
            <person name="Wickell D."/>
            <person name="Kuo L.Y."/>
            <person name="Chen X."/>
            <person name="Nie B."/>
            <person name="Liao X."/>
            <person name="Peng D."/>
            <person name="Ji J."/>
            <person name="Jenkins J."/>
            <person name="Williams M."/>
            <person name="Shu S."/>
            <person name="Plott C."/>
            <person name="Barry K."/>
            <person name="Rajasekar S."/>
            <person name="Grimwood J."/>
            <person name="Han X."/>
            <person name="Sun S."/>
            <person name="Hou Z."/>
            <person name="He W."/>
            <person name="Dai G."/>
            <person name="Sun C."/>
            <person name="Schmutz J."/>
            <person name="Leebens-Mack J.H."/>
            <person name="Li F.W."/>
            <person name="Wang L."/>
        </authorList>
    </citation>
    <scope>NUCLEOTIDE SEQUENCE [LARGE SCALE GENOMIC DNA]</scope>
    <source>
        <strain evidence="2">cv. PW_Plant_1</strain>
    </source>
</reference>
<dbReference type="Proteomes" id="UP001162992">
    <property type="component" value="Chromosome 13"/>
</dbReference>
<proteinExistence type="predicted"/>
<dbReference type="EMBL" id="CM055104">
    <property type="protein sequence ID" value="KAJ7533764.1"/>
    <property type="molecule type" value="Genomic_DNA"/>
</dbReference>
<protein>
    <submittedName>
        <fullName evidence="1">Uncharacterized protein</fullName>
    </submittedName>
</protein>
<comment type="caution">
    <text evidence="1">The sequence shown here is derived from an EMBL/GenBank/DDBJ whole genome shotgun (WGS) entry which is preliminary data.</text>
</comment>
<gene>
    <name evidence="1" type="ORF">O6H91_13G063900</name>
</gene>
<accession>A0ACC2BVJ3</accession>